<organism evidence="2 3">
    <name type="scientific">Clavibacter tessellarius</name>
    <dbReference type="NCBI Taxonomy" id="31965"/>
    <lineage>
        <taxon>Bacteria</taxon>
        <taxon>Bacillati</taxon>
        <taxon>Actinomycetota</taxon>
        <taxon>Actinomycetes</taxon>
        <taxon>Micrococcales</taxon>
        <taxon>Microbacteriaceae</taxon>
        <taxon>Clavibacter</taxon>
    </lineage>
</organism>
<dbReference type="InterPro" id="IPR036291">
    <property type="entry name" value="NAD(P)-bd_dom_sf"/>
</dbReference>
<dbReference type="AlphaFoldDB" id="A0A154V189"/>
<dbReference type="RefSeq" id="WP_063071548.1">
    <property type="nucleotide sequence ID" value="NZ_LQXA01000030.1"/>
</dbReference>
<dbReference type="Proteomes" id="UP000076218">
    <property type="component" value="Unassembled WGS sequence"/>
</dbReference>
<evidence type="ECO:0000259" key="1">
    <source>
        <dbReference type="Pfam" id="PF02558"/>
    </source>
</evidence>
<dbReference type="STRING" id="31965.AWH51_09800"/>
<evidence type="ECO:0000313" key="2">
    <source>
        <dbReference type="EMBL" id="KZC95067.1"/>
    </source>
</evidence>
<reference evidence="2 3" key="1">
    <citation type="submission" date="2016-01" db="EMBL/GenBank/DDBJ databases">
        <title>Draft genome sequence of Clavibacter michiganensis subsp. tessellarius DOAB 609.</title>
        <authorList>
            <person name="Tambong J.T."/>
        </authorList>
    </citation>
    <scope>NUCLEOTIDE SEQUENCE [LARGE SCALE GENOMIC DNA]</scope>
    <source>
        <strain evidence="2 3">DOAB 609</strain>
    </source>
</reference>
<proteinExistence type="predicted"/>
<dbReference type="InterPro" id="IPR013332">
    <property type="entry name" value="KPR_N"/>
</dbReference>
<accession>A0A154V189</accession>
<dbReference type="EMBL" id="LQXA01000030">
    <property type="protein sequence ID" value="KZC95067.1"/>
    <property type="molecule type" value="Genomic_DNA"/>
</dbReference>
<dbReference type="OrthoDB" id="9793586at2"/>
<gene>
    <name evidence="2" type="ORF">AWH51_09800</name>
</gene>
<dbReference type="SUPFAM" id="SSF51735">
    <property type="entry name" value="NAD(P)-binding Rossmann-fold domains"/>
    <property type="match status" value="1"/>
</dbReference>
<feature type="domain" description="Ketopantoate reductase N-terminal" evidence="1">
    <location>
        <begin position="3"/>
        <end position="137"/>
    </location>
</feature>
<sequence>MKILMFGRGVIATIYGQVLQEGGHQVEFLVRPGRAAEYGDEVRTDVMDARRSPLGRRVRGSVATRLREDLGSADGFDLVVLSVGHHRLEEAAAYLAPRIGDATVLVFGNVWGEPLAATAPLPGEQVVFGFPQAGGGFGPDGVLHGALFRSIVLEASGRAAGRRGRLVRAAFRQAGIGAREEEDMRGWLLLHFAMDAGMFSRARAAGGLARMVGDPRALRDAFLASRELLPVLEARGVDLRRHVAAALPWRLPGLTAWMLAAATVLVPIARVSLAAHTDPDAAEHRAVLEDARSTARQLGIPTPRLARSDR</sequence>
<comment type="caution">
    <text evidence="2">The sequence shown here is derived from an EMBL/GenBank/DDBJ whole genome shotgun (WGS) entry which is preliminary data.</text>
</comment>
<dbReference type="Gene3D" id="3.40.50.720">
    <property type="entry name" value="NAD(P)-binding Rossmann-like Domain"/>
    <property type="match status" value="1"/>
</dbReference>
<name>A0A154V189_9MICO</name>
<protein>
    <submittedName>
        <fullName evidence="2">Ketopantoate reductase</fullName>
    </submittedName>
</protein>
<evidence type="ECO:0000313" key="3">
    <source>
        <dbReference type="Proteomes" id="UP000076218"/>
    </source>
</evidence>
<dbReference type="Pfam" id="PF02558">
    <property type="entry name" value="ApbA"/>
    <property type="match status" value="1"/>
</dbReference>